<dbReference type="Pfam" id="PF00072">
    <property type="entry name" value="Response_reg"/>
    <property type="match status" value="1"/>
</dbReference>
<protein>
    <recommendedName>
        <fullName evidence="2">Response regulatory domain-containing protein</fullName>
    </recommendedName>
</protein>
<dbReference type="AlphaFoldDB" id="A5CT56"/>
<dbReference type="Gene3D" id="3.40.50.2300">
    <property type="match status" value="1"/>
</dbReference>
<keyword evidence="1" id="KW-1133">Transmembrane helix</keyword>
<sequence length="241" mass="26197">MAALVSAFITIGFREGGEFGLNVIGLFSLAVTALGLYLAIAIFRRQAAESDAESAHHRSLMSEIKQITMQTAESAGRARVNTDRLLILWDHVSVKRTGKSLTGDRRERALAVASSSDLISKAHQILWVDDHRDWVQYERQVLAEMGILSVWVQNTTAAMGVLQGNDFAAVITDMGRAEGDREGFALLGAMRDAGMTNPVFVYSSSDRPEDIQAVLDSGGQGATNDPSRLFQLVVQELADLS</sequence>
<keyword evidence="1" id="KW-0812">Transmembrane</keyword>
<dbReference type="Proteomes" id="UP000001564">
    <property type="component" value="Chromosome"/>
</dbReference>
<dbReference type="HOGENOM" id="CLU_1150277_0_0_11"/>
<feature type="transmembrane region" description="Helical" evidence="1">
    <location>
        <begin position="24"/>
        <end position="43"/>
    </location>
</feature>
<feature type="domain" description="Response regulatory" evidence="2">
    <location>
        <begin position="125"/>
        <end position="222"/>
    </location>
</feature>
<organism evidence="3 4">
    <name type="scientific">Clavibacter michiganensis subsp. michiganensis (strain NCPPB 382)</name>
    <dbReference type="NCBI Taxonomy" id="443906"/>
    <lineage>
        <taxon>Bacteria</taxon>
        <taxon>Bacillati</taxon>
        <taxon>Actinomycetota</taxon>
        <taxon>Actinomycetes</taxon>
        <taxon>Micrococcales</taxon>
        <taxon>Microbacteriaceae</taxon>
        <taxon>Clavibacter</taxon>
    </lineage>
</organism>
<name>A5CT56_CLAM3</name>
<dbReference type="InterPro" id="IPR011006">
    <property type="entry name" value="CheY-like_superfamily"/>
</dbReference>
<accession>A5CT56</accession>
<dbReference type="SUPFAM" id="SSF52172">
    <property type="entry name" value="CheY-like"/>
    <property type="match status" value="1"/>
</dbReference>
<dbReference type="KEGG" id="cmi:CMM_2210"/>
<evidence type="ECO:0000313" key="3">
    <source>
        <dbReference type="EMBL" id="CAN02280.1"/>
    </source>
</evidence>
<proteinExistence type="predicted"/>
<dbReference type="eggNOG" id="COG0784">
    <property type="taxonomic scope" value="Bacteria"/>
</dbReference>
<evidence type="ECO:0000259" key="2">
    <source>
        <dbReference type="Pfam" id="PF00072"/>
    </source>
</evidence>
<evidence type="ECO:0000313" key="4">
    <source>
        <dbReference type="Proteomes" id="UP000001564"/>
    </source>
</evidence>
<keyword evidence="4" id="KW-1185">Reference proteome</keyword>
<keyword evidence="1" id="KW-0472">Membrane</keyword>
<dbReference type="InterPro" id="IPR001789">
    <property type="entry name" value="Sig_transdc_resp-reg_receiver"/>
</dbReference>
<reference evidence="3 4" key="1">
    <citation type="journal article" date="2008" name="J. Bacteriol.">
        <title>The genome sequence of the tomato-pathogenic actinomycete Clavibacter michiganensis subsp. michiganensis NCPPB382 reveals a large island involved in pathogenicity.</title>
        <authorList>
            <person name="Gartemann K.H."/>
            <person name="Abt B."/>
            <person name="Bekel T."/>
            <person name="Burger A."/>
            <person name="Engemann J."/>
            <person name="Flugel M."/>
            <person name="Gaigalat L."/>
            <person name="Goesmann A."/>
            <person name="Grafen I."/>
            <person name="Kalinowski J."/>
            <person name="Kaup O."/>
            <person name="Kirchner O."/>
            <person name="Krause L."/>
            <person name="Linke B."/>
            <person name="McHardy A."/>
            <person name="Meyer F."/>
            <person name="Pohle S."/>
            <person name="Ruckert C."/>
            <person name="Schneiker S."/>
            <person name="Zellermann E.M."/>
            <person name="Puhler A."/>
            <person name="Eichenlaub R."/>
            <person name="Kaiser O."/>
            <person name="Bartels D."/>
        </authorList>
    </citation>
    <scope>NUCLEOTIDE SEQUENCE [LARGE SCALE GENOMIC DNA]</scope>
    <source>
        <strain evidence="3 4">NCPPB 382</strain>
    </source>
</reference>
<gene>
    <name evidence="3" type="ordered locus">CMM_2210</name>
</gene>
<dbReference type="EMBL" id="AM711867">
    <property type="protein sequence ID" value="CAN02280.1"/>
    <property type="molecule type" value="Genomic_DNA"/>
</dbReference>
<evidence type="ECO:0000256" key="1">
    <source>
        <dbReference type="SAM" id="Phobius"/>
    </source>
</evidence>
<dbReference type="GO" id="GO:0000160">
    <property type="term" value="P:phosphorelay signal transduction system"/>
    <property type="evidence" value="ECO:0007669"/>
    <property type="project" value="InterPro"/>
</dbReference>